<dbReference type="EMBL" id="LHYF01000062">
    <property type="protein sequence ID" value="KXB05908.1"/>
    <property type="molecule type" value="Genomic_DNA"/>
</dbReference>
<proteinExistence type="predicted"/>
<feature type="transmembrane region" description="Helical" evidence="1">
    <location>
        <begin position="6"/>
        <end position="26"/>
    </location>
</feature>
<reference evidence="2 3" key="1">
    <citation type="journal article" date="2016" name="Sci. Rep.">
        <title>Metabolic traits of an uncultured archaeal lineage -MSBL1- from brine pools of the Red Sea.</title>
        <authorList>
            <person name="Mwirichia R."/>
            <person name="Alam I."/>
            <person name="Rashid M."/>
            <person name="Vinu M."/>
            <person name="Ba-Alawi W."/>
            <person name="Anthony Kamau A."/>
            <person name="Kamanda Ngugi D."/>
            <person name="Goker M."/>
            <person name="Klenk H.P."/>
            <person name="Bajic V."/>
            <person name="Stingl U."/>
        </authorList>
    </citation>
    <scope>NUCLEOTIDE SEQUENCE [LARGE SCALE GENOMIC DNA]</scope>
    <source>
        <strain evidence="2">SCGC-AAA382C18</strain>
    </source>
</reference>
<comment type="caution">
    <text evidence="2">The sequence shown here is derived from an EMBL/GenBank/DDBJ whole genome shotgun (WGS) entry which is preliminary data.</text>
</comment>
<dbReference type="Proteomes" id="UP000070404">
    <property type="component" value="Unassembled WGS sequence"/>
</dbReference>
<keyword evidence="3" id="KW-1185">Reference proteome</keyword>
<organism evidence="2 3">
    <name type="scientific">candidate division MSBL1 archaeon SCGC-AAA382C18</name>
    <dbReference type="NCBI Taxonomy" id="1698281"/>
    <lineage>
        <taxon>Archaea</taxon>
        <taxon>Methanobacteriati</taxon>
        <taxon>Methanobacteriota</taxon>
        <taxon>candidate division MSBL1</taxon>
    </lineage>
</organism>
<keyword evidence="1" id="KW-0472">Membrane</keyword>
<protein>
    <submittedName>
        <fullName evidence="2">Uncharacterized protein</fullName>
    </submittedName>
</protein>
<keyword evidence="1" id="KW-0812">Transmembrane</keyword>
<sequence length="419" mass="48023">MERKYIQITLVIAIFAFMNIFPFHVLGSFSNSSASGTPNLDIEFYPKSPHNVSFLNTDTTLTIEIRNGGSEIENFRLKVKNTSDDFFMNGREGLNSPIRDKIKPGENKYYSFALVPKTIYNKQAKIEAILTDRGKTIKLDFKLGIKKPEIRIEKLERILGENGIGPISQVYLIPRYRRYWHPKRDCSGVASPGYVWLVLAENQTILVDGDNGKIIKENFKLPWKVSSKFRTGVSVWDGFGFENRSVPSVEITGDASYNRERGEIYLANRGGDIFWVSRRIFYWTSEATVSGATDEVPDTERVELWFSLENGESLLTISDYHHHTFCYKPVKEYSIQEYYHCPIPSNLPLQWTTFALVDYSNVYPDSSVPYDYLGFNKEVDPISRDLTEKGDIIKKNLTALVISILILVGPVGWERLRNE</sequence>
<evidence type="ECO:0000256" key="1">
    <source>
        <dbReference type="SAM" id="Phobius"/>
    </source>
</evidence>
<keyword evidence="1" id="KW-1133">Transmembrane helix</keyword>
<name>A0A133VHJ5_9EURY</name>
<accession>A0A133VHJ5</accession>
<evidence type="ECO:0000313" key="2">
    <source>
        <dbReference type="EMBL" id="KXB05908.1"/>
    </source>
</evidence>
<dbReference type="AlphaFoldDB" id="A0A133VHJ5"/>
<evidence type="ECO:0000313" key="3">
    <source>
        <dbReference type="Proteomes" id="UP000070404"/>
    </source>
</evidence>
<gene>
    <name evidence="2" type="ORF">AKJ52_02850</name>
</gene>